<reference evidence="2" key="1">
    <citation type="journal article" date="2020" name="Nature">
        <title>Giant virus diversity and host interactions through global metagenomics.</title>
        <authorList>
            <person name="Schulz F."/>
            <person name="Roux S."/>
            <person name="Paez-Espino D."/>
            <person name="Jungbluth S."/>
            <person name="Walsh D.A."/>
            <person name="Denef V.J."/>
            <person name="McMahon K.D."/>
            <person name="Konstantinidis K.T."/>
            <person name="Eloe-Fadrosh E.A."/>
            <person name="Kyrpides N.C."/>
            <person name="Woyke T."/>
        </authorList>
    </citation>
    <scope>NUCLEOTIDE SEQUENCE</scope>
    <source>
        <strain evidence="2">GVMAG-M-3300027791-30</strain>
    </source>
</reference>
<keyword evidence="1" id="KW-0472">Membrane</keyword>
<dbReference type="PROSITE" id="PS51257">
    <property type="entry name" value="PROKAR_LIPOPROTEIN"/>
    <property type="match status" value="1"/>
</dbReference>
<dbReference type="AlphaFoldDB" id="A0A6C0LHH1"/>
<keyword evidence="1" id="KW-1133">Transmembrane helix</keyword>
<evidence type="ECO:0000313" key="2">
    <source>
        <dbReference type="EMBL" id="QHU28994.1"/>
    </source>
</evidence>
<accession>A0A6C0LHH1</accession>
<feature type="transmembrane region" description="Helical" evidence="1">
    <location>
        <begin position="12"/>
        <end position="30"/>
    </location>
</feature>
<dbReference type="EMBL" id="MN740479">
    <property type="protein sequence ID" value="QHU28994.1"/>
    <property type="molecule type" value="Genomic_DNA"/>
</dbReference>
<keyword evidence="1" id="KW-0812">Transmembrane</keyword>
<proteinExistence type="predicted"/>
<organism evidence="2">
    <name type="scientific">viral metagenome</name>
    <dbReference type="NCBI Taxonomy" id="1070528"/>
    <lineage>
        <taxon>unclassified sequences</taxon>
        <taxon>metagenomes</taxon>
        <taxon>organismal metagenomes</taxon>
    </lineage>
</organism>
<evidence type="ECO:0000256" key="1">
    <source>
        <dbReference type="SAM" id="Phobius"/>
    </source>
</evidence>
<name>A0A6C0LHH1_9ZZZZ</name>
<sequence>MAVTFTKEFYINFGLFLFACLALVLSIWAFSKRCKKDKFGNINDLPPGVDIKASTSFLLPSYRSLNIGQNGKPITDKEKEEAQSLLYINGYCIQCYQFEKNSKELSKWFSQNSFNDKINDPDNILPANNLINLGINGMEFTSNLPCDTLTRLRKRDSYCN</sequence>
<protein>
    <submittedName>
        <fullName evidence="2">Uncharacterized protein</fullName>
    </submittedName>
</protein>